<organism evidence="8 9">
    <name type="scientific">Actibacterium atlanticum</name>
    <dbReference type="NCBI Taxonomy" id="1461693"/>
    <lineage>
        <taxon>Bacteria</taxon>
        <taxon>Pseudomonadati</taxon>
        <taxon>Pseudomonadota</taxon>
        <taxon>Alphaproteobacteria</taxon>
        <taxon>Rhodobacterales</taxon>
        <taxon>Roseobacteraceae</taxon>
        <taxon>Actibacterium</taxon>
    </lineage>
</organism>
<dbReference type="PANTHER" id="PTHR43741">
    <property type="entry name" value="FMN-DEPENDENT NADH-AZOREDUCTASE 1"/>
    <property type="match status" value="1"/>
</dbReference>
<evidence type="ECO:0000256" key="6">
    <source>
        <dbReference type="HAMAP-Rule" id="MF_01216"/>
    </source>
</evidence>
<dbReference type="GO" id="GO:0016655">
    <property type="term" value="F:oxidoreductase activity, acting on NAD(P)H, quinone or similar compound as acceptor"/>
    <property type="evidence" value="ECO:0007669"/>
    <property type="project" value="InterPro"/>
</dbReference>
<evidence type="ECO:0000256" key="3">
    <source>
        <dbReference type="ARBA" id="ARBA00023002"/>
    </source>
</evidence>
<dbReference type="InterPro" id="IPR023048">
    <property type="entry name" value="NADH:quinone_OxRdtase_FMN_depd"/>
</dbReference>
<dbReference type="InterPro" id="IPR050104">
    <property type="entry name" value="FMN-dep_NADH:Q_OxRdtase_AzoR1"/>
</dbReference>
<keyword evidence="9" id="KW-1185">Reference proteome</keyword>
<comment type="catalytic activity">
    <reaction evidence="5">
        <text>N,N-dimethyl-1,4-phenylenediamine + anthranilate + 2 NAD(+) = 2-(4-dimethylaminophenyl)diazenylbenzoate + 2 NADH + 2 H(+)</text>
        <dbReference type="Rhea" id="RHEA:55872"/>
        <dbReference type="ChEBI" id="CHEBI:15378"/>
        <dbReference type="ChEBI" id="CHEBI:15783"/>
        <dbReference type="ChEBI" id="CHEBI:16567"/>
        <dbReference type="ChEBI" id="CHEBI:57540"/>
        <dbReference type="ChEBI" id="CHEBI:57945"/>
        <dbReference type="ChEBI" id="CHEBI:71579"/>
        <dbReference type="EC" id="1.7.1.17"/>
    </reaction>
    <physiologicalReaction direction="right-to-left" evidence="5">
        <dbReference type="Rhea" id="RHEA:55874"/>
    </physiologicalReaction>
</comment>
<reference evidence="8 9" key="1">
    <citation type="submission" date="2013-04" db="EMBL/GenBank/DDBJ databases">
        <title>Shimia sp. 22II-S11-Z10 Genome Sequencing.</title>
        <authorList>
            <person name="Lai Q."/>
            <person name="Li G."/>
            <person name="Shao Z."/>
        </authorList>
    </citation>
    <scope>NUCLEOTIDE SEQUENCE [LARGE SCALE GENOMIC DNA]</scope>
    <source>
        <strain evidence="9">22II-S11-Z10</strain>
    </source>
</reference>
<evidence type="ECO:0000256" key="4">
    <source>
        <dbReference type="ARBA" id="ARBA00023027"/>
    </source>
</evidence>
<evidence type="ECO:0000256" key="5">
    <source>
        <dbReference type="ARBA" id="ARBA00048542"/>
    </source>
</evidence>
<dbReference type="STRING" id="1461693.ATO10_12209"/>
<dbReference type="InterPro" id="IPR029039">
    <property type="entry name" value="Flavoprotein-like_sf"/>
</dbReference>
<evidence type="ECO:0000256" key="2">
    <source>
        <dbReference type="ARBA" id="ARBA00022643"/>
    </source>
</evidence>
<comment type="similarity">
    <text evidence="6">Belongs to the azoreductase type 1 family.</text>
</comment>
<comment type="function">
    <text evidence="6">Also exhibits azoreductase activity. Catalyzes the reductive cleavage of the azo bond in aromatic azo compounds to the corresponding amines.</text>
</comment>
<sequence length="225" mass="24423">MCTYPQIMLIIDDCVHSRKTYLFRKRYEQEYTMAKHILRIDASARKEGSITRQLTDRIIDRFAEATITTRDLTEALPQIDESWVGANFTPADDRSDVQKAALELSDSLIAELQAADTVVIGIPVYNFGVPAAFKAWVDLVARAGVTFRYTENGPEGLLEGKRAIVAFASGGVPLGSDVDFASGFVRHVLGFIGITDVEFVAADAMASDADATIKAANDAVDALAA</sequence>
<evidence type="ECO:0000256" key="1">
    <source>
        <dbReference type="ARBA" id="ARBA00022630"/>
    </source>
</evidence>
<dbReference type="AlphaFoldDB" id="A0A058ZIC9"/>
<evidence type="ECO:0000313" key="9">
    <source>
        <dbReference type="Proteomes" id="UP000024836"/>
    </source>
</evidence>
<comment type="catalytic activity">
    <reaction evidence="6">
        <text>2 a quinone + NADH + H(+) = 2 a 1,4-benzosemiquinone + NAD(+)</text>
        <dbReference type="Rhea" id="RHEA:65952"/>
        <dbReference type="ChEBI" id="CHEBI:15378"/>
        <dbReference type="ChEBI" id="CHEBI:57540"/>
        <dbReference type="ChEBI" id="CHEBI:57945"/>
        <dbReference type="ChEBI" id="CHEBI:132124"/>
        <dbReference type="ChEBI" id="CHEBI:134225"/>
    </reaction>
</comment>
<dbReference type="eggNOG" id="COG1182">
    <property type="taxonomic scope" value="Bacteria"/>
</dbReference>
<accession>A0A058ZIC9</accession>
<comment type="caution">
    <text evidence="6">Lacks conserved residue(s) required for the propagation of feature annotation.</text>
</comment>
<dbReference type="Proteomes" id="UP000024836">
    <property type="component" value="Unassembled WGS sequence"/>
</dbReference>
<dbReference type="EC" id="1.7.1.17" evidence="6"/>
<keyword evidence="1 6" id="KW-0285">Flavoprotein</keyword>
<dbReference type="EMBL" id="AQQY01000008">
    <property type="protein sequence ID" value="KCV81369.1"/>
    <property type="molecule type" value="Genomic_DNA"/>
</dbReference>
<dbReference type="SUPFAM" id="SSF52218">
    <property type="entry name" value="Flavoproteins"/>
    <property type="match status" value="1"/>
</dbReference>
<keyword evidence="3 6" id="KW-0560">Oxidoreductase</keyword>
<keyword evidence="4 6" id="KW-0520">NAD</keyword>
<protein>
    <recommendedName>
        <fullName evidence="6">FMN dependent NADH:quinone oxidoreductase</fullName>
        <ecNumber evidence="6">1.6.5.-</ecNumber>
    </recommendedName>
    <alternativeName>
        <fullName evidence="6">Azo-dye reductase</fullName>
    </alternativeName>
    <alternativeName>
        <fullName evidence="6">FMN-dependent NADH-azo compound oxidoreductase</fullName>
    </alternativeName>
    <alternativeName>
        <fullName evidence="6">FMN-dependent NADH-azoreductase</fullName>
        <ecNumber evidence="6">1.7.1.17</ecNumber>
    </alternativeName>
</protein>
<proteinExistence type="inferred from homology"/>
<comment type="function">
    <text evidence="6">Quinone reductase that provides resistance to thiol-specific stress caused by electrophilic quinones.</text>
</comment>
<dbReference type="GO" id="GO:0010181">
    <property type="term" value="F:FMN binding"/>
    <property type="evidence" value="ECO:0007669"/>
    <property type="project" value="UniProtKB-UniRule"/>
</dbReference>
<dbReference type="GO" id="GO:0009055">
    <property type="term" value="F:electron transfer activity"/>
    <property type="evidence" value="ECO:0007669"/>
    <property type="project" value="UniProtKB-UniRule"/>
</dbReference>
<evidence type="ECO:0000313" key="8">
    <source>
        <dbReference type="EMBL" id="KCV81369.1"/>
    </source>
</evidence>
<keyword evidence="2 6" id="KW-0288">FMN</keyword>
<name>A0A058ZIC9_9RHOB</name>
<dbReference type="PANTHER" id="PTHR43741:SF2">
    <property type="entry name" value="FMN-DEPENDENT NADH:QUINONE OXIDOREDUCTASE"/>
    <property type="match status" value="1"/>
</dbReference>
<dbReference type="GO" id="GO:0016652">
    <property type="term" value="F:oxidoreductase activity, acting on NAD(P)H as acceptor"/>
    <property type="evidence" value="ECO:0007669"/>
    <property type="project" value="UniProtKB-UniRule"/>
</dbReference>
<comment type="cofactor">
    <cofactor evidence="6">
        <name>FMN</name>
        <dbReference type="ChEBI" id="CHEBI:58210"/>
    </cofactor>
    <text evidence="6">Binds 1 FMN per subunit.</text>
</comment>
<dbReference type="Gene3D" id="3.40.50.360">
    <property type="match status" value="1"/>
</dbReference>
<feature type="binding site" evidence="6">
    <location>
        <position position="43"/>
    </location>
    <ligand>
        <name>FMN</name>
        <dbReference type="ChEBI" id="CHEBI:58210"/>
    </ligand>
</feature>
<dbReference type="HAMAP" id="MF_01216">
    <property type="entry name" value="Azoreductase_type1"/>
    <property type="match status" value="1"/>
</dbReference>
<evidence type="ECO:0000259" key="7">
    <source>
        <dbReference type="Pfam" id="PF02525"/>
    </source>
</evidence>
<comment type="caution">
    <text evidence="8">The sequence shown here is derived from an EMBL/GenBank/DDBJ whole genome shotgun (WGS) entry which is preliminary data.</text>
</comment>
<dbReference type="PATRIC" id="fig|1461693.3.peg.2476"/>
<dbReference type="EC" id="1.6.5.-" evidence="6"/>
<gene>
    <name evidence="6" type="primary">azoR</name>
    <name evidence="8" type="ORF">ATO10_12209</name>
</gene>
<dbReference type="InterPro" id="IPR003680">
    <property type="entry name" value="Flavodoxin_fold"/>
</dbReference>
<dbReference type="Pfam" id="PF02525">
    <property type="entry name" value="Flavodoxin_2"/>
    <property type="match status" value="1"/>
</dbReference>
<feature type="domain" description="Flavodoxin-like fold" evidence="7">
    <location>
        <begin position="35"/>
        <end position="222"/>
    </location>
</feature>
<comment type="subunit">
    <text evidence="6">Homodimer.</text>
</comment>